<dbReference type="Proteomes" id="UP000008744">
    <property type="component" value="Unassembled WGS sequence"/>
</dbReference>
<sequence length="87" mass="10335">MSKFHENIKRRREGDEDEDIKLAKRFRCLKLSDEPEGTTDILNDDVAPLAGYDPDLSPIENPFYWNKNKILYDLHLERLSRMKQNLN</sequence>
<accession>B4GK29</accession>
<organism evidence="2">
    <name type="scientific">Drosophila persimilis</name>
    <name type="common">Fruit fly</name>
    <dbReference type="NCBI Taxonomy" id="7234"/>
    <lineage>
        <taxon>Eukaryota</taxon>
        <taxon>Metazoa</taxon>
        <taxon>Ecdysozoa</taxon>
        <taxon>Arthropoda</taxon>
        <taxon>Hexapoda</taxon>
        <taxon>Insecta</taxon>
        <taxon>Pterygota</taxon>
        <taxon>Neoptera</taxon>
        <taxon>Endopterygota</taxon>
        <taxon>Diptera</taxon>
        <taxon>Brachycera</taxon>
        <taxon>Muscomorpha</taxon>
        <taxon>Ephydroidea</taxon>
        <taxon>Drosophilidae</taxon>
        <taxon>Drosophila</taxon>
        <taxon>Sophophora</taxon>
    </lineage>
</organism>
<dbReference type="AlphaFoldDB" id="B4GK29"/>
<reference evidence="1 2" key="1">
    <citation type="journal article" date="2007" name="Nature">
        <title>Evolution of genes and genomes on the Drosophila phylogeny.</title>
        <authorList>
            <consortium name="Drosophila 12 Genomes Consortium"/>
            <person name="Clark A.G."/>
            <person name="Eisen M.B."/>
            <person name="Smith D.R."/>
            <person name="Bergman C.M."/>
            <person name="Oliver B."/>
            <person name="Markow T.A."/>
            <person name="Kaufman T.C."/>
            <person name="Kellis M."/>
            <person name="Gelbart W."/>
            <person name="Iyer V.N."/>
            <person name="Pollard D.A."/>
            <person name="Sackton T.B."/>
            <person name="Larracuente A.M."/>
            <person name="Singh N.D."/>
            <person name="Abad J.P."/>
            <person name="Abt D.N."/>
            <person name="Adryan B."/>
            <person name="Aguade M."/>
            <person name="Akashi H."/>
            <person name="Anderson W.W."/>
            <person name="Aquadro C.F."/>
            <person name="Ardell D.H."/>
            <person name="Arguello R."/>
            <person name="Artieri C.G."/>
            <person name="Barbash D.A."/>
            <person name="Barker D."/>
            <person name="Barsanti P."/>
            <person name="Batterham P."/>
            <person name="Batzoglou S."/>
            <person name="Begun D."/>
            <person name="Bhutkar A."/>
            <person name="Blanco E."/>
            <person name="Bosak S.A."/>
            <person name="Bradley R.K."/>
            <person name="Brand A.D."/>
            <person name="Brent M.R."/>
            <person name="Brooks A.N."/>
            <person name="Brown R.H."/>
            <person name="Butlin R.K."/>
            <person name="Caggese C."/>
            <person name="Calvi B.R."/>
            <person name="Bernardo de Carvalho A."/>
            <person name="Caspi A."/>
            <person name="Castrezana S."/>
            <person name="Celniker S.E."/>
            <person name="Chang J.L."/>
            <person name="Chapple C."/>
            <person name="Chatterji S."/>
            <person name="Chinwalla A."/>
            <person name="Civetta A."/>
            <person name="Clifton S.W."/>
            <person name="Comeron J.M."/>
            <person name="Costello J.C."/>
            <person name="Coyne J.A."/>
            <person name="Daub J."/>
            <person name="David R.G."/>
            <person name="Delcher A.L."/>
            <person name="Delehaunty K."/>
            <person name="Do C.B."/>
            <person name="Ebling H."/>
            <person name="Edwards K."/>
            <person name="Eickbush T."/>
            <person name="Evans J.D."/>
            <person name="Filipski A."/>
            <person name="Findeiss S."/>
            <person name="Freyhult E."/>
            <person name="Fulton L."/>
            <person name="Fulton R."/>
            <person name="Garcia A.C."/>
            <person name="Gardiner A."/>
            <person name="Garfield D.A."/>
            <person name="Garvin B.E."/>
            <person name="Gibson G."/>
            <person name="Gilbert D."/>
            <person name="Gnerre S."/>
            <person name="Godfrey J."/>
            <person name="Good R."/>
            <person name="Gotea V."/>
            <person name="Gravely B."/>
            <person name="Greenberg A.J."/>
            <person name="Griffiths-Jones S."/>
            <person name="Gross S."/>
            <person name="Guigo R."/>
            <person name="Gustafson E.A."/>
            <person name="Haerty W."/>
            <person name="Hahn M.W."/>
            <person name="Halligan D.L."/>
            <person name="Halpern A.L."/>
            <person name="Halter G.M."/>
            <person name="Han M.V."/>
            <person name="Heger A."/>
            <person name="Hillier L."/>
            <person name="Hinrichs A.S."/>
            <person name="Holmes I."/>
            <person name="Hoskins R.A."/>
            <person name="Hubisz M.J."/>
            <person name="Hultmark D."/>
            <person name="Huntley M.A."/>
            <person name="Jaffe D.B."/>
            <person name="Jagadeeshan S."/>
            <person name="Jeck W.R."/>
            <person name="Johnson J."/>
            <person name="Jones C.D."/>
            <person name="Jordan W.C."/>
            <person name="Karpen G.H."/>
            <person name="Kataoka E."/>
            <person name="Keightley P.D."/>
            <person name="Kheradpour P."/>
            <person name="Kirkness E.F."/>
            <person name="Koerich L.B."/>
            <person name="Kristiansen K."/>
            <person name="Kudrna D."/>
            <person name="Kulathinal R.J."/>
            <person name="Kumar S."/>
            <person name="Kwok R."/>
            <person name="Lander E."/>
            <person name="Langley C.H."/>
            <person name="Lapoint R."/>
            <person name="Lazzaro B.P."/>
            <person name="Lee S.J."/>
            <person name="Levesque L."/>
            <person name="Li R."/>
            <person name="Lin C.F."/>
            <person name="Lin M.F."/>
            <person name="Lindblad-Toh K."/>
            <person name="Llopart A."/>
            <person name="Long M."/>
            <person name="Low L."/>
            <person name="Lozovsky E."/>
            <person name="Lu J."/>
            <person name="Luo M."/>
            <person name="Machado C.A."/>
            <person name="Makalowski W."/>
            <person name="Marzo M."/>
            <person name="Matsuda M."/>
            <person name="Matzkin L."/>
            <person name="McAllister B."/>
            <person name="McBride C.S."/>
            <person name="McKernan B."/>
            <person name="McKernan K."/>
            <person name="Mendez-Lago M."/>
            <person name="Minx P."/>
            <person name="Mollenhauer M.U."/>
            <person name="Montooth K."/>
            <person name="Mount S.M."/>
            <person name="Mu X."/>
            <person name="Myers E."/>
            <person name="Negre B."/>
            <person name="Newfeld S."/>
            <person name="Nielsen R."/>
            <person name="Noor M.A."/>
            <person name="O'Grady P."/>
            <person name="Pachter L."/>
            <person name="Papaceit M."/>
            <person name="Parisi M.J."/>
            <person name="Parisi M."/>
            <person name="Parts L."/>
            <person name="Pedersen J.S."/>
            <person name="Pesole G."/>
            <person name="Phillippy A.M."/>
            <person name="Ponting C.P."/>
            <person name="Pop M."/>
            <person name="Porcelli D."/>
            <person name="Powell J.R."/>
            <person name="Prohaska S."/>
            <person name="Pruitt K."/>
            <person name="Puig M."/>
            <person name="Quesneville H."/>
            <person name="Ram K.R."/>
            <person name="Rand D."/>
            <person name="Rasmussen M.D."/>
            <person name="Reed L.K."/>
            <person name="Reenan R."/>
            <person name="Reily A."/>
            <person name="Remington K.A."/>
            <person name="Rieger T.T."/>
            <person name="Ritchie M.G."/>
            <person name="Robin C."/>
            <person name="Rogers Y.H."/>
            <person name="Rohde C."/>
            <person name="Rozas J."/>
            <person name="Rubenfield M.J."/>
            <person name="Ruiz A."/>
            <person name="Russo S."/>
            <person name="Salzberg S.L."/>
            <person name="Sanchez-Gracia A."/>
            <person name="Saranga D.J."/>
            <person name="Sato H."/>
            <person name="Schaeffer S.W."/>
            <person name="Schatz M.C."/>
            <person name="Schlenke T."/>
            <person name="Schwartz R."/>
            <person name="Segarra C."/>
            <person name="Singh R.S."/>
            <person name="Sirot L."/>
            <person name="Sirota M."/>
            <person name="Sisneros N.B."/>
            <person name="Smith C.D."/>
            <person name="Smith T.F."/>
            <person name="Spieth J."/>
            <person name="Stage D.E."/>
            <person name="Stark A."/>
            <person name="Stephan W."/>
            <person name="Strausberg R.L."/>
            <person name="Strempel S."/>
            <person name="Sturgill D."/>
            <person name="Sutton G."/>
            <person name="Sutton G.G."/>
            <person name="Tao W."/>
            <person name="Teichmann S."/>
            <person name="Tobari Y.N."/>
            <person name="Tomimura Y."/>
            <person name="Tsolas J.M."/>
            <person name="Valente V.L."/>
            <person name="Venter E."/>
            <person name="Venter J.C."/>
            <person name="Vicario S."/>
            <person name="Vieira F.G."/>
            <person name="Vilella A.J."/>
            <person name="Villasante A."/>
            <person name="Walenz B."/>
            <person name="Wang J."/>
            <person name="Wasserman M."/>
            <person name="Watts T."/>
            <person name="Wilson D."/>
            <person name="Wilson R.K."/>
            <person name="Wing R.A."/>
            <person name="Wolfner M.F."/>
            <person name="Wong A."/>
            <person name="Wong G.K."/>
            <person name="Wu C.I."/>
            <person name="Wu G."/>
            <person name="Yamamoto D."/>
            <person name="Yang H.P."/>
            <person name="Yang S.P."/>
            <person name="Yorke J.A."/>
            <person name="Yoshida K."/>
            <person name="Zdobnov E."/>
            <person name="Zhang P."/>
            <person name="Zhang Y."/>
            <person name="Zimin A.V."/>
            <person name="Baldwin J."/>
            <person name="Abdouelleil A."/>
            <person name="Abdulkadir J."/>
            <person name="Abebe A."/>
            <person name="Abera B."/>
            <person name="Abreu J."/>
            <person name="Acer S.C."/>
            <person name="Aftuck L."/>
            <person name="Alexander A."/>
            <person name="An P."/>
            <person name="Anderson E."/>
            <person name="Anderson S."/>
            <person name="Arachi H."/>
            <person name="Azer M."/>
            <person name="Bachantsang P."/>
            <person name="Barry A."/>
            <person name="Bayul T."/>
            <person name="Berlin A."/>
            <person name="Bessette D."/>
            <person name="Bloom T."/>
            <person name="Blye J."/>
            <person name="Boguslavskiy L."/>
            <person name="Bonnet C."/>
            <person name="Boukhgalter B."/>
            <person name="Bourzgui I."/>
            <person name="Brown A."/>
            <person name="Cahill P."/>
            <person name="Channer S."/>
            <person name="Cheshatsang Y."/>
            <person name="Chuda L."/>
            <person name="Citroen M."/>
            <person name="Collymore A."/>
            <person name="Cooke P."/>
            <person name="Costello M."/>
            <person name="D'Aco K."/>
            <person name="Daza R."/>
            <person name="De Haan G."/>
            <person name="DeGray S."/>
            <person name="DeMaso C."/>
            <person name="Dhargay N."/>
            <person name="Dooley K."/>
            <person name="Dooley E."/>
            <person name="Doricent M."/>
            <person name="Dorje P."/>
            <person name="Dorjee K."/>
            <person name="Dupes A."/>
            <person name="Elong R."/>
            <person name="Falk J."/>
            <person name="Farina A."/>
            <person name="Faro S."/>
            <person name="Ferguson D."/>
            <person name="Fisher S."/>
            <person name="Foley C.D."/>
            <person name="Franke A."/>
            <person name="Friedrich D."/>
            <person name="Gadbois L."/>
            <person name="Gearin G."/>
            <person name="Gearin C.R."/>
            <person name="Giannoukos G."/>
            <person name="Goode T."/>
            <person name="Graham J."/>
            <person name="Grandbois E."/>
            <person name="Grewal S."/>
            <person name="Gyaltsen K."/>
            <person name="Hafez N."/>
            <person name="Hagos B."/>
            <person name="Hall J."/>
            <person name="Henson C."/>
            <person name="Hollinger A."/>
            <person name="Honan T."/>
            <person name="Huard M.D."/>
            <person name="Hughes L."/>
            <person name="Hurhula B."/>
            <person name="Husby M.E."/>
            <person name="Kamat A."/>
            <person name="Kanga B."/>
            <person name="Kashin S."/>
            <person name="Khazanovich D."/>
            <person name="Kisner P."/>
            <person name="Lance K."/>
            <person name="Lara M."/>
            <person name="Lee W."/>
            <person name="Lennon N."/>
            <person name="Letendre F."/>
            <person name="LeVine R."/>
            <person name="Lipovsky A."/>
            <person name="Liu X."/>
            <person name="Liu J."/>
            <person name="Liu S."/>
            <person name="Lokyitsang T."/>
            <person name="Lokyitsang Y."/>
            <person name="Lubonja R."/>
            <person name="Lui A."/>
            <person name="MacDonald P."/>
            <person name="Magnisalis V."/>
            <person name="Maru K."/>
            <person name="Matthews C."/>
            <person name="McCusker W."/>
            <person name="McDonough S."/>
            <person name="Mehta T."/>
            <person name="Meldrim J."/>
            <person name="Meneus L."/>
            <person name="Mihai O."/>
            <person name="Mihalev A."/>
            <person name="Mihova T."/>
            <person name="Mittelman R."/>
            <person name="Mlenga V."/>
            <person name="Montmayeur A."/>
            <person name="Mulrain L."/>
            <person name="Navidi A."/>
            <person name="Naylor J."/>
            <person name="Negash T."/>
            <person name="Nguyen T."/>
            <person name="Nguyen N."/>
            <person name="Nicol R."/>
            <person name="Norbu C."/>
            <person name="Norbu N."/>
            <person name="Novod N."/>
            <person name="O'Neill B."/>
            <person name="Osman S."/>
            <person name="Markiewicz E."/>
            <person name="Oyono O.L."/>
            <person name="Patti C."/>
            <person name="Phunkhang P."/>
            <person name="Pierre F."/>
            <person name="Priest M."/>
            <person name="Raghuraman S."/>
            <person name="Rege F."/>
            <person name="Reyes R."/>
            <person name="Rise C."/>
            <person name="Rogov P."/>
            <person name="Ross K."/>
            <person name="Ryan E."/>
            <person name="Settipalli S."/>
            <person name="Shea T."/>
            <person name="Sherpa N."/>
            <person name="Shi L."/>
            <person name="Shih D."/>
            <person name="Sparrow T."/>
            <person name="Spaulding J."/>
            <person name="Stalker J."/>
            <person name="Stange-Thomann N."/>
            <person name="Stavropoulos S."/>
            <person name="Stone C."/>
            <person name="Strader C."/>
            <person name="Tesfaye S."/>
            <person name="Thomson T."/>
            <person name="Thoulutsang Y."/>
            <person name="Thoulutsang D."/>
            <person name="Topham K."/>
            <person name="Topping I."/>
            <person name="Tsamla T."/>
            <person name="Vassiliev H."/>
            <person name="Vo A."/>
            <person name="Wangchuk T."/>
            <person name="Wangdi T."/>
            <person name="Weiand M."/>
            <person name="Wilkinson J."/>
            <person name="Wilson A."/>
            <person name="Yadav S."/>
            <person name="Young G."/>
            <person name="Yu Q."/>
            <person name="Zembek L."/>
            <person name="Zhong D."/>
            <person name="Zimmer A."/>
            <person name="Zwirko Z."/>
            <person name="Jaffe D.B."/>
            <person name="Alvarez P."/>
            <person name="Brockman W."/>
            <person name="Butler J."/>
            <person name="Chin C."/>
            <person name="Gnerre S."/>
            <person name="Grabherr M."/>
            <person name="Kleber M."/>
            <person name="Mauceli E."/>
            <person name="MacCallum I."/>
        </authorList>
    </citation>
    <scope>NUCLEOTIDE SEQUENCE [LARGE SCALE GENOMIC DNA]</scope>
    <source>
        <strain evidence="2">MSH-3 / Tucson 14011-0111.49</strain>
    </source>
</reference>
<dbReference type="PhylomeDB" id="B4GK29"/>
<protein>
    <submittedName>
        <fullName evidence="1">GL25995</fullName>
    </submittedName>
</protein>
<evidence type="ECO:0000313" key="1">
    <source>
        <dbReference type="EMBL" id="EDW36995.1"/>
    </source>
</evidence>
<dbReference type="OMA" id="MSKFHEN"/>
<name>B4GK29_DROPE</name>
<proteinExistence type="predicted"/>
<keyword evidence="2" id="KW-1185">Reference proteome</keyword>
<dbReference type="HOGENOM" id="CLU_139360_0_0_1"/>
<dbReference type="EMBL" id="CH479184">
    <property type="protein sequence ID" value="EDW36995.1"/>
    <property type="molecule type" value="Genomic_DNA"/>
</dbReference>
<evidence type="ECO:0000313" key="2">
    <source>
        <dbReference type="Proteomes" id="UP000008744"/>
    </source>
</evidence>
<gene>
    <name evidence="1" type="primary">Dper\GL25995</name>
    <name evidence="1" type="ORF">Dper_GL25995</name>
</gene>